<accession>A0ABY9F3J1</accession>
<name>A0ABY9F3J1_9PSED</name>
<protein>
    <recommendedName>
        <fullName evidence="3">Delta-60 repeat domain-containing protein</fullName>
    </recommendedName>
</protein>
<dbReference type="RefSeq" id="WP_305449616.1">
    <property type="nucleotide sequence ID" value="NZ_CP117454.1"/>
</dbReference>
<dbReference type="Proteomes" id="UP001239418">
    <property type="component" value="Chromosome"/>
</dbReference>
<sequence>MSPQTAFALPATVNGAERLDTSFAGTGKTQVYFSGSLSSMANDVAIDPLGRLLVAAKVGTPGGHRFGLARLLTDGSADLAFGIQGSISGQFALGFEAMAGKVRVLADGNILVAGLHYENAHRTLPALAMFDQQGCPVQGFGDNGRCVVRLPGNLSRGARDAWLPPGVPGAEACDVCVQDDGRILLLANHHFELADHVGMLIRLNADGSLDSSFNGRGFVMVRHLLMNTCLSSLMVQRDGRILVSGSINVPEEGLLARYHPDGQLDDSFAVDGFMTFKAREHSAQVCKIVQHKNGDLHCFGSSRDPMHCLSLKLHSNGRPDIHCNGGQPKLLGVGRSNCYWTAAETQPDGRVLTVGATVGGVEADLIFARYLPSGQPDRSFAKGIGWFRTRLSHGPHTATSLAIQADGCIVIGGYSLDGNCRAVVARYQC</sequence>
<organism evidence="1 2">
    <name type="scientific">Pseudomonas cucumis</name>
    <dbReference type="NCBI Taxonomy" id="2954082"/>
    <lineage>
        <taxon>Bacteria</taxon>
        <taxon>Pseudomonadati</taxon>
        <taxon>Pseudomonadota</taxon>
        <taxon>Gammaproteobacteria</taxon>
        <taxon>Pseudomonadales</taxon>
        <taxon>Pseudomonadaceae</taxon>
        <taxon>Pseudomonas</taxon>
    </lineage>
</organism>
<evidence type="ECO:0000313" key="2">
    <source>
        <dbReference type="Proteomes" id="UP001239418"/>
    </source>
</evidence>
<dbReference type="SUPFAM" id="SSF63829">
    <property type="entry name" value="Calcium-dependent phosphotriesterase"/>
    <property type="match status" value="1"/>
</dbReference>
<reference evidence="1 2" key="1">
    <citation type="submission" date="2023-02" db="EMBL/GenBank/DDBJ databases">
        <title>Evolution of Hrp T3SS in non-pathogenic Pseudomonas fluorescens.</title>
        <authorList>
            <person name="Liao K."/>
            <person name="Wei H."/>
            <person name="Gu Y."/>
        </authorList>
    </citation>
    <scope>NUCLEOTIDE SEQUENCE [LARGE SCALE GENOMIC DNA]</scope>
    <source>
        <strain evidence="1 2">FP1935</strain>
    </source>
</reference>
<evidence type="ECO:0008006" key="3">
    <source>
        <dbReference type="Google" id="ProtNLM"/>
    </source>
</evidence>
<gene>
    <name evidence="1" type="ORF">PSH97_13525</name>
</gene>
<dbReference type="NCBIfam" id="TIGR02608">
    <property type="entry name" value="delta_60_rpt"/>
    <property type="match status" value="6"/>
</dbReference>
<dbReference type="EMBL" id="CP117454">
    <property type="protein sequence ID" value="WLG87481.1"/>
    <property type="molecule type" value="Genomic_DNA"/>
</dbReference>
<dbReference type="Pfam" id="PF17164">
    <property type="entry name" value="DUF5122"/>
    <property type="match status" value="4"/>
</dbReference>
<evidence type="ECO:0000313" key="1">
    <source>
        <dbReference type="EMBL" id="WLG87481.1"/>
    </source>
</evidence>
<dbReference type="InterPro" id="IPR013431">
    <property type="entry name" value="Delta_60_rpt"/>
</dbReference>
<keyword evidence="2" id="KW-1185">Reference proteome</keyword>
<proteinExistence type="predicted"/>
<dbReference type="Gene3D" id="2.80.10.50">
    <property type="match status" value="3"/>
</dbReference>